<feature type="compositionally biased region" description="Basic and acidic residues" evidence="1">
    <location>
        <begin position="8"/>
        <end position="23"/>
    </location>
</feature>
<proteinExistence type="predicted"/>
<evidence type="ECO:0000313" key="2">
    <source>
        <dbReference type="EMBL" id="TGO84570.1"/>
    </source>
</evidence>
<feature type="region of interest" description="Disordered" evidence="1">
    <location>
        <begin position="1"/>
        <end position="115"/>
    </location>
</feature>
<protein>
    <submittedName>
        <fullName evidence="2">Uncharacterized protein</fullName>
    </submittedName>
</protein>
<keyword evidence="3" id="KW-1185">Reference proteome</keyword>
<dbReference type="AlphaFoldDB" id="A0A4Z1KG86"/>
<feature type="compositionally biased region" description="Polar residues" evidence="1">
    <location>
        <begin position="57"/>
        <end position="83"/>
    </location>
</feature>
<organism evidence="2 3">
    <name type="scientific">Botrytis porri</name>
    <dbReference type="NCBI Taxonomy" id="87229"/>
    <lineage>
        <taxon>Eukaryota</taxon>
        <taxon>Fungi</taxon>
        <taxon>Dikarya</taxon>
        <taxon>Ascomycota</taxon>
        <taxon>Pezizomycotina</taxon>
        <taxon>Leotiomycetes</taxon>
        <taxon>Helotiales</taxon>
        <taxon>Sclerotiniaceae</taxon>
        <taxon>Botrytis</taxon>
    </lineage>
</organism>
<evidence type="ECO:0000313" key="3">
    <source>
        <dbReference type="Proteomes" id="UP000297280"/>
    </source>
</evidence>
<accession>A0A4Z1KG86</accession>
<comment type="caution">
    <text evidence="2">The sequence shown here is derived from an EMBL/GenBank/DDBJ whole genome shotgun (WGS) entry which is preliminary data.</text>
</comment>
<gene>
    <name evidence="2" type="ORF">BPOR_0490g00050</name>
</gene>
<dbReference type="EMBL" id="PQXO01000489">
    <property type="protein sequence ID" value="TGO84570.1"/>
    <property type="molecule type" value="Genomic_DNA"/>
</dbReference>
<sequence>MGFLWSSRNDKNSHPPVPTDKKLKSSNKSVQQAAKSKENTKHATAGASGGEQKGDRSTNGTDASRNSFYENNSTENKVTTLVNTPVMRSGTATKLEPMSEGSRKGQKRREGSRWDTVARVLEVGLGKNHKYDNGR</sequence>
<dbReference type="Proteomes" id="UP000297280">
    <property type="component" value="Unassembled WGS sequence"/>
</dbReference>
<evidence type="ECO:0000256" key="1">
    <source>
        <dbReference type="SAM" id="MobiDB-lite"/>
    </source>
</evidence>
<reference evidence="2 3" key="1">
    <citation type="submission" date="2017-12" db="EMBL/GenBank/DDBJ databases">
        <title>Comparative genomics of Botrytis spp.</title>
        <authorList>
            <person name="Valero-Jimenez C.A."/>
            <person name="Tapia P."/>
            <person name="Veloso J."/>
            <person name="Silva-Moreno E."/>
            <person name="Staats M."/>
            <person name="Valdes J.H."/>
            <person name="Van Kan J.A.L."/>
        </authorList>
    </citation>
    <scope>NUCLEOTIDE SEQUENCE [LARGE SCALE GENOMIC DNA]</scope>
    <source>
        <strain evidence="2 3">MUCL3349</strain>
    </source>
</reference>
<name>A0A4Z1KG86_9HELO</name>